<dbReference type="InterPro" id="IPR020921">
    <property type="entry name" value="Erythronate-4-P_DHase"/>
</dbReference>
<name>A0A840R7V0_9GAMM</name>
<dbReference type="Proteomes" id="UP000536640">
    <property type="component" value="Unassembled WGS sequence"/>
</dbReference>
<dbReference type="Pfam" id="PF02826">
    <property type="entry name" value="2-Hacid_dh_C"/>
    <property type="match status" value="1"/>
</dbReference>
<evidence type="ECO:0000256" key="3">
    <source>
        <dbReference type="ARBA" id="ARBA00023027"/>
    </source>
</evidence>
<evidence type="ECO:0000259" key="7">
    <source>
        <dbReference type="Pfam" id="PF02826"/>
    </source>
</evidence>
<feature type="binding site" evidence="5">
    <location>
        <position position="255"/>
    </location>
    <ligand>
        <name>NAD(+)</name>
        <dbReference type="ChEBI" id="CHEBI:57540"/>
    </ligand>
</feature>
<feature type="binding site" evidence="5">
    <location>
        <position position="66"/>
    </location>
    <ligand>
        <name>substrate</name>
    </ligand>
</feature>
<keyword evidence="2 5" id="KW-0560">Oxidoreductase</keyword>
<proteinExistence type="inferred from homology"/>
<dbReference type="HAMAP" id="MF_01825">
    <property type="entry name" value="PdxB"/>
    <property type="match status" value="1"/>
</dbReference>
<evidence type="ECO:0000256" key="1">
    <source>
        <dbReference type="ARBA" id="ARBA00022490"/>
    </source>
</evidence>
<dbReference type="Pfam" id="PF11890">
    <property type="entry name" value="DUF3410"/>
    <property type="match status" value="1"/>
</dbReference>
<comment type="subunit">
    <text evidence="5">Homodimer.</text>
</comment>
<accession>A0A840R7V0</accession>
<reference evidence="9 10" key="1">
    <citation type="submission" date="2020-08" db="EMBL/GenBank/DDBJ databases">
        <title>Genomic Encyclopedia of Type Strains, Phase IV (KMG-IV): sequencing the most valuable type-strain genomes for metagenomic binning, comparative biology and taxonomic classification.</title>
        <authorList>
            <person name="Goeker M."/>
        </authorList>
    </citation>
    <scope>NUCLEOTIDE SEQUENCE [LARGE SCALE GENOMIC DNA]</scope>
    <source>
        <strain evidence="9 10">DSM 25701</strain>
    </source>
</reference>
<dbReference type="InterPro" id="IPR024531">
    <property type="entry name" value="Erythronate-4-P_DHase_dimer"/>
</dbReference>
<comment type="similarity">
    <text evidence="5">Belongs to the D-isomer specific 2-hydroxyacid dehydrogenase family. PdxB subfamily.</text>
</comment>
<dbReference type="SUPFAM" id="SSF52283">
    <property type="entry name" value="Formate/glycerate dehydrogenase catalytic domain-like"/>
    <property type="match status" value="1"/>
</dbReference>
<dbReference type="InterPro" id="IPR038251">
    <property type="entry name" value="PdxB_dimer_sf"/>
</dbReference>
<keyword evidence="1 5" id="KW-0963">Cytoplasm</keyword>
<evidence type="ECO:0000313" key="9">
    <source>
        <dbReference type="EMBL" id="MBB5188462.1"/>
    </source>
</evidence>
<dbReference type="RefSeq" id="WP_184463859.1">
    <property type="nucleotide sequence ID" value="NZ_JACHHW010000007.1"/>
</dbReference>
<feature type="domain" description="D-isomer specific 2-hydroxyacid dehydrogenase catalytic" evidence="6">
    <location>
        <begin position="20"/>
        <end position="276"/>
    </location>
</feature>
<evidence type="ECO:0000256" key="5">
    <source>
        <dbReference type="HAMAP-Rule" id="MF_01825"/>
    </source>
</evidence>
<comment type="catalytic activity">
    <reaction evidence="5">
        <text>4-phospho-D-erythronate + NAD(+) = (R)-3-hydroxy-2-oxo-4-phosphooxybutanoate + NADH + H(+)</text>
        <dbReference type="Rhea" id="RHEA:18829"/>
        <dbReference type="ChEBI" id="CHEBI:15378"/>
        <dbReference type="ChEBI" id="CHEBI:57540"/>
        <dbReference type="ChEBI" id="CHEBI:57945"/>
        <dbReference type="ChEBI" id="CHEBI:58538"/>
        <dbReference type="ChEBI" id="CHEBI:58766"/>
        <dbReference type="EC" id="1.1.1.290"/>
    </reaction>
</comment>
<feature type="binding site" evidence="5">
    <location>
        <position position="230"/>
    </location>
    <ligand>
        <name>NAD(+)</name>
        <dbReference type="ChEBI" id="CHEBI:57540"/>
    </ligand>
</feature>
<feature type="binding site" evidence="5">
    <location>
        <position position="45"/>
    </location>
    <ligand>
        <name>substrate</name>
    </ligand>
</feature>
<feature type="binding site" evidence="5">
    <location>
        <position position="256"/>
    </location>
    <ligand>
        <name>substrate</name>
    </ligand>
</feature>
<feature type="binding site" evidence="5">
    <location>
        <position position="146"/>
    </location>
    <ligand>
        <name>NAD(+)</name>
        <dbReference type="ChEBI" id="CHEBI:57540"/>
    </ligand>
</feature>
<keyword evidence="3 5" id="KW-0520">NAD</keyword>
<comment type="subcellular location">
    <subcellularLocation>
        <location evidence="5">Cytoplasm</location>
    </subcellularLocation>
</comment>
<gene>
    <name evidence="5" type="primary">pdxB</name>
    <name evidence="9" type="ORF">HNQ57_002744</name>
</gene>
<dbReference type="InterPro" id="IPR036291">
    <property type="entry name" value="NAD(P)-bd_dom_sf"/>
</dbReference>
<keyword evidence="10" id="KW-1185">Reference proteome</keyword>
<dbReference type="InterPro" id="IPR050223">
    <property type="entry name" value="D-isomer_2-hydroxyacid_DH"/>
</dbReference>
<dbReference type="Pfam" id="PF00389">
    <property type="entry name" value="2-Hacid_dh"/>
    <property type="match status" value="1"/>
</dbReference>
<dbReference type="GO" id="GO:0005737">
    <property type="term" value="C:cytoplasm"/>
    <property type="evidence" value="ECO:0007669"/>
    <property type="project" value="UniProtKB-SubCell"/>
</dbReference>
<dbReference type="GO" id="GO:0008615">
    <property type="term" value="P:pyridoxine biosynthetic process"/>
    <property type="evidence" value="ECO:0007669"/>
    <property type="project" value="UniProtKB-UniRule"/>
</dbReference>
<organism evidence="9 10">
    <name type="scientific">Zhongshania antarctica</name>
    <dbReference type="NCBI Taxonomy" id="641702"/>
    <lineage>
        <taxon>Bacteria</taxon>
        <taxon>Pseudomonadati</taxon>
        <taxon>Pseudomonadota</taxon>
        <taxon>Gammaproteobacteria</taxon>
        <taxon>Cellvibrionales</taxon>
        <taxon>Spongiibacteraceae</taxon>
        <taxon>Zhongshania</taxon>
    </lineage>
</organism>
<feature type="domain" description="D-isomer specific 2-hydroxyacid dehydrogenase NAD-binding" evidence="7">
    <location>
        <begin position="113"/>
        <end position="254"/>
    </location>
</feature>
<keyword evidence="4 5" id="KW-0664">Pyridoxine biosynthesis</keyword>
<dbReference type="InterPro" id="IPR006139">
    <property type="entry name" value="D-isomer_2_OHA_DH_cat_dom"/>
</dbReference>
<evidence type="ECO:0000256" key="4">
    <source>
        <dbReference type="ARBA" id="ARBA00023096"/>
    </source>
</evidence>
<dbReference type="GO" id="GO:0046983">
    <property type="term" value="F:protein dimerization activity"/>
    <property type="evidence" value="ECO:0007669"/>
    <property type="project" value="InterPro"/>
</dbReference>
<feature type="active site" evidence="5">
    <location>
        <position position="206"/>
    </location>
</feature>
<dbReference type="CDD" id="cd12158">
    <property type="entry name" value="ErythrP_dh"/>
    <property type="match status" value="1"/>
</dbReference>
<evidence type="ECO:0000259" key="6">
    <source>
        <dbReference type="Pfam" id="PF00389"/>
    </source>
</evidence>
<dbReference type="AlphaFoldDB" id="A0A840R7V0"/>
<dbReference type="Gene3D" id="3.30.1370.170">
    <property type="match status" value="1"/>
</dbReference>
<sequence>MKIVVDENIPGAAQCFAQFGEVVTRSGRQICPADVQDADALIVRSVTKVNRALLAGTPVRFVGSTTIGSDHLDSEYLREQNIHFCTAPGSNAESVVDYVLSVICTLEGLLETLLGGGRVGIVGYGNVGKRLGQRLSAIGIPWRAYDPLLDPKQHPGLASLEEVVNSTLLSLHAPLTVSGPFPSFHMLDASLLATMPASSVLLSAGRGEVVATDELLSLIDRRPDIRLALDVWEGEPAFSSELAARCAISTPHIAGYSLDGKKTGLRMVASELAAFLGQSLHVDDSEAAASAPVVSCIGDDALSVIREAVLAVYDVSGDSQRFREIIHTPDRSEQFDLLRKHYPPRRELGYCHLHAENAARTSLLRALQGGK</sequence>
<feature type="domain" description="Erythronate-4-phosphate dehydrogenase dimerisation" evidence="8">
    <location>
        <begin position="303"/>
        <end position="367"/>
    </location>
</feature>
<evidence type="ECO:0000313" key="10">
    <source>
        <dbReference type="Proteomes" id="UP000536640"/>
    </source>
</evidence>
<dbReference type="GO" id="GO:0051287">
    <property type="term" value="F:NAD binding"/>
    <property type="evidence" value="ECO:0007669"/>
    <property type="project" value="InterPro"/>
</dbReference>
<dbReference type="UniPathway" id="UPA00244">
    <property type="reaction ID" value="UER00310"/>
</dbReference>
<feature type="active site" description="Proton donor" evidence="5">
    <location>
        <position position="252"/>
    </location>
</feature>
<comment type="caution">
    <text evidence="9">The sequence shown here is derived from an EMBL/GenBank/DDBJ whole genome shotgun (WGS) entry which is preliminary data.</text>
</comment>
<evidence type="ECO:0000256" key="2">
    <source>
        <dbReference type="ARBA" id="ARBA00023002"/>
    </source>
</evidence>
<comment type="function">
    <text evidence="5">Catalyzes the oxidation of erythronate-4-phosphate to 3-hydroxy-2-oxo-4-phosphonooxybutanoate.</text>
</comment>
<dbReference type="InterPro" id="IPR006140">
    <property type="entry name" value="D-isomer_DH_NAD-bd"/>
</dbReference>
<dbReference type="Gene3D" id="3.40.50.720">
    <property type="entry name" value="NAD(P)-binding Rossmann-like Domain"/>
    <property type="match status" value="2"/>
</dbReference>
<evidence type="ECO:0000259" key="8">
    <source>
        <dbReference type="Pfam" id="PF11890"/>
    </source>
</evidence>
<feature type="active site" evidence="5">
    <location>
        <position position="235"/>
    </location>
</feature>
<dbReference type="EMBL" id="JACHHW010000007">
    <property type="protein sequence ID" value="MBB5188462.1"/>
    <property type="molecule type" value="Genomic_DNA"/>
</dbReference>
<dbReference type="EC" id="1.1.1.290" evidence="5"/>
<dbReference type="PANTHER" id="PTHR10996">
    <property type="entry name" value="2-HYDROXYACID DEHYDROGENASE-RELATED"/>
    <property type="match status" value="1"/>
</dbReference>
<protein>
    <recommendedName>
        <fullName evidence="5">Erythronate-4-phosphate dehydrogenase</fullName>
        <ecNumber evidence="5">1.1.1.290</ecNumber>
    </recommendedName>
</protein>
<comment type="pathway">
    <text evidence="5">Cofactor biosynthesis; pyridoxine 5'-phosphate biosynthesis; pyridoxine 5'-phosphate from D-erythrose 4-phosphate: step 2/5.</text>
</comment>
<dbReference type="SUPFAM" id="SSF51735">
    <property type="entry name" value="NAD(P)-binding Rossmann-fold domains"/>
    <property type="match status" value="1"/>
</dbReference>
<dbReference type="GO" id="GO:0033711">
    <property type="term" value="F:4-phosphoerythronate dehydrogenase activity"/>
    <property type="evidence" value="ECO:0007669"/>
    <property type="project" value="UniProtKB-EC"/>
</dbReference>
<comment type="caution">
    <text evidence="5">Lacks conserved residue(s) required for the propagation of feature annotation.</text>
</comment>